<dbReference type="RefSeq" id="WP_172774449.1">
    <property type="nucleotide sequence ID" value="NZ_CAXKYE010000014.1"/>
</dbReference>
<name>A0A7Y0UAN2_PHOVU</name>
<reference evidence="1" key="1">
    <citation type="submission" date="2023-10" db="EMBL/GenBank/DDBJ databases">
        <title>Genome of potential pathogenic bacteria in Crohn's disease.</title>
        <authorList>
            <person name="Rodriguez-Palacios A."/>
        </authorList>
    </citation>
    <scope>NUCLEOTIDE SEQUENCE</scope>
    <source>
        <strain evidence="1">CavFT-hAR107</strain>
    </source>
</reference>
<dbReference type="EMBL" id="JAWDHD010000008">
    <property type="protein sequence ID" value="MDU0248255.1"/>
    <property type="molecule type" value="Genomic_DNA"/>
</dbReference>
<gene>
    <name evidence="1" type="ORF">RVY68_06025</name>
</gene>
<organism evidence="1 2">
    <name type="scientific">Phocaeicola vulgatus</name>
    <name type="common">Bacteroides vulgatus</name>
    <dbReference type="NCBI Taxonomy" id="821"/>
    <lineage>
        <taxon>Bacteria</taxon>
        <taxon>Pseudomonadati</taxon>
        <taxon>Bacteroidota</taxon>
        <taxon>Bacteroidia</taxon>
        <taxon>Bacteroidales</taxon>
        <taxon>Bacteroidaceae</taxon>
        <taxon>Phocaeicola</taxon>
    </lineage>
</organism>
<comment type="caution">
    <text evidence="1">The sequence shown here is derived from an EMBL/GenBank/DDBJ whole genome shotgun (WGS) entry which is preliminary data.</text>
</comment>
<protein>
    <submittedName>
        <fullName evidence="1">Uncharacterized protein</fullName>
    </submittedName>
</protein>
<dbReference type="Proteomes" id="UP001181258">
    <property type="component" value="Unassembled WGS sequence"/>
</dbReference>
<evidence type="ECO:0000313" key="1">
    <source>
        <dbReference type="EMBL" id="MDU0248255.1"/>
    </source>
</evidence>
<evidence type="ECO:0000313" key="2">
    <source>
        <dbReference type="Proteomes" id="UP001181258"/>
    </source>
</evidence>
<sequence length="52" mass="5932">MEKKPGFFVKDTDNLRARLIITSETVKNSRLEWAWRIGITVAVAASIIMQIL</sequence>
<accession>A0A7Y0UAN2</accession>
<proteinExistence type="predicted"/>
<dbReference type="AlphaFoldDB" id="A0A7Y0UAN2"/>